<comment type="caution">
    <text evidence="4">The sequence shown here is derived from an EMBL/GenBank/DDBJ whole genome shotgun (WGS) entry which is preliminary data.</text>
</comment>
<feature type="transmembrane region" description="Helical" evidence="2">
    <location>
        <begin position="20"/>
        <end position="40"/>
    </location>
</feature>
<gene>
    <name evidence="4" type="ORF">HON47_01870</name>
</gene>
<evidence type="ECO:0000313" key="4">
    <source>
        <dbReference type="EMBL" id="MBT4870294.1"/>
    </source>
</evidence>
<feature type="domain" description="Glycerophosphoryl diester phosphodiesterase membrane" evidence="3">
    <location>
        <begin position="144"/>
        <end position="292"/>
    </location>
</feature>
<evidence type="ECO:0000256" key="1">
    <source>
        <dbReference type="SAM" id="MobiDB-lite"/>
    </source>
</evidence>
<feature type="region of interest" description="Disordered" evidence="1">
    <location>
        <begin position="287"/>
        <end position="322"/>
    </location>
</feature>
<feature type="transmembrane region" description="Helical" evidence="2">
    <location>
        <begin position="49"/>
        <end position="71"/>
    </location>
</feature>
<keyword evidence="2" id="KW-0812">Transmembrane</keyword>
<reference evidence="4" key="1">
    <citation type="journal article" date="2021" name="ISME J.">
        <title>Mercury methylation by metabolically versatile and cosmopolitan marine bacteria.</title>
        <authorList>
            <person name="Lin H."/>
            <person name="Ascher D.B."/>
            <person name="Myung Y."/>
            <person name="Lamborg C.H."/>
            <person name="Hallam S.J."/>
            <person name="Gionfriddo C.M."/>
            <person name="Holt K.E."/>
            <person name="Moreau J.W."/>
        </authorList>
    </citation>
    <scope>NUCLEOTIDE SEQUENCE</scope>
    <source>
        <strain evidence="4">SI075_bin30</strain>
    </source>
</reference>
<feature type="transmembrane region" description="Helical" evidence="2">
    <location>
        <begin position="140"/>
        <end position="170"/>
    </location>
</feature>
<evidence type="ECO:0000313" key="5">
    <source>
        <dbReference type="Proteomes" id="UP000722459"/>
    </source>
</evidence>
<accession>A0A8T5GDU5</accession>
<feature type="transmembrane region" description="Helical" evidence="2">
    <location>
        <begin position="191"/>
        <end position="224"/>
    </location>
</feature>
<evidence type="ECO:0000259" key="3">
    <source>
        <dbReference type="Pfam" id="PF10110"/>
    </source>
</evidence>
<proteinExistence type="predicted"/>
<feature type="transmembrane region" description="Helical" evidence="2">
    <location>
        <begin position="91"/>
        <end position="109"/>
    </location>
</feature>
<dbReference type="Proteomes" id="UP000722459">
    <property type="component" value="Unassembled WGS sequence"/>
</dbReference>
<name>A0A8T5GDU5_9ARCH</name>
<protein>
    <recommendedName>
        <fullName evidence="3">Glycerophosphoryl diester phosphodiesterase membrane domain-containing protein</fullName>
    </recommendedName>
</protein>
<keyword evidence="2" id="KW-1133">Transmembrane helix</keyword>
<dbReference type="Pfam" id="PF10110">
    <property type="entry name" value="GPDPase_memb"/>
    <property type="match status" value="1"/>
</dbReference>
<evidence type="ECO:0000256" key="2">
    <source>
        <dbReference type="SAM" id="Phobius"/>
    </source>
</evidence>
<feature type="transmembrane region" description="Helical" evidence="2">
    <location>
        <begin position="236"/>
        <end position="258"/>
    </location>
</feature>
<dbReference type="InterPro" id="IPR018476">
    <property type="entry name" value="GlyceroP-diester-Pdiesterase_M"/>
</dbReference>
<dbReference type="AlphaFoldDB" id="A0A8T5GDU5"/>
<dbReference type="EMBL" id="JABJNZ010000026">
    <property type="protein sequence ID" value="MBT4870294.1"/>
    <property type="molecule type" value="Genomic_DNA"/>
</dbReference>
<sequence>MDYDRIINFTYNWFSLSKLAWFLIFFWLAIPLLFLVPWAIEKQYFDGSVYWIVYIFYIIIYFGIMLGFATLTSACLGHRKLKHQISTSTRFLDTIILAVLELWYIFVWNIHKSHRFTQLLVLLGTPLLYFYYLFNPTVLILASFVIFAILYLLFVIHNSVRLFFTVTIFYNKDISKKEAIRDAWELTKGRFILTFFGIALVVGVVFVMFAVMAIILGAIAHIILLPHFTPLVAYELARAVAIIFALGPAIISYYFGIIEVYNQLDKERVSNSRIKRILTKRILSPKRKVTKKVKKKKVVRKRAVKKKKVKKKVIKKKGKKKK</sequence>
<organism evidence="4 5">
    <name type="scientific">Candidatus Iainarchaeum sp</name>
    <dbReference type="NCBI Taxonomy" id="3101447"/>
    <lineage>
        <taxon>Archaea</taxon>
        <taxon>Candidatus Iainarchaeota</taxon>
        <taxon>Candidatus Iainarchaeia</taxon>
        <taxon>Candidatus Iainarchaeales</taxon>
        <taxon>Candidatus Iainarchaeaceae</taxon>
        <taxon>Candidatus Iainarchaeum</taxon>
    </lineage>
</organism>
<keyword evidence="2" id="KW-0472">Membrane</keyword>